<dbReference type="InterPro" id="IPR018357">
    <property type="entry name" value="Hexapep_transf_CS"/>
</dbReference>
<dbReference type="EMBL" id="NBIV01000070">
    <property type="protein sequence ID" value="PXF45113.1"/>
    <property type="molecule type" value="Genomic_DNA"/>
</dbReference>
<name>A0A2V3ISL8_9FLOR</name>
<dbReference type="SUPFAM" id="SSF51735">
    <property type="entry name" value="NAD(P)-binding Rossmann-fold domains"/>
    <property type="match status" value="1"/>
</dbReference>
<dbReference type="SUPFAM" id="SSF51161">
    <property type="entry name" value="Trimeric LpxA-like enzymes"/>
    <property type="match status" value="1"/>
</dbReference>
<dbReference type="InterPro" id="IPR001451">
    <property type="entry name" value="Hexapep"/>
</dbReference>
<comment type="similarity">
    <text evidence="1">Belongs to the Gfo/Idh/MocA family.</text>
</comment>
<comment type="caution">
    <text evidence="5">The sequence shown here is derived from an EMBL/GenBank/DDBJ whole genome shotgun (WGS) entry which is preliminary data.</text>
</comment>
<dbReference type="CDD" id="cd03358">
    <property type="entry name" value="LbH_WxcM_N_like"/>
    <property type="match status" value="1"/>
</dbReference>
<dbReference type="Proteomes" id="UP000247409">
    <property type="component" value="Unassembled WGS sequence"/>
</dbReference>
<dbReference type="Pfam" id="PF00132">
    <property type="entry name" value="Hexapep"/>
    <property type="match status" value="1"/>
</dbReference>
<evidence type="ECO:0000259" key="4">
    <source>
        <dbReference type="Pfam" id="PF22725"/>
    </source>
</evidence>
<evidence type="ECO:0000256" key="1">
    <source>
        <dbReference type="ARBA" id="ARBA00010928"/>
    </source>
</evidence>
<dbReference type="Gene3D" id="2.160.10.10">
    <property type="entry name" value="Hexapeptide repeat proteins"/>
    <property type="match status" value="1"/>
</dbReference>
<dbReference type="Pfam" id="PF01408">
    <property type="entry name" value="GFO_IDH_MocA"/>
    <property type="match status" value="1"/>
</dbReference>
<dbReference type="GO" id="GO:0016740">
    <property type="term" value="F:transferase activity"/>
    <property type="evidence" value="ECO:0007669"/>
    <property type="project" value="UniProtKB-KW"/>
</dbReference>
<keyword evidence="2 5" id="KW-0808">Transferase</keyword>
<protein>
    <submittedName>
        <fullName evidence="5">UDP-2-acetamido-3-amino-2, 3-dideoxy-D-glucuronate N-acetyltransferase</fullName>
    </submittedName>
</protein>
<organism evidence="5 6">
    <name type="scientific">Gracilariopsis chorda</name>
    <dbReference type="NCBI Taxonomy" id="448386"/>
    <lineage>
        <taxon>Eukaryota</taxon>
        <taxon>Rhodophyta</taxon>
        <taxon>Florideophyceae</taxon>
        <taxon>Rhodymeniophycidae</taxon>
        <taxon>Gracilariales</taxon>
        <taxon>Gracilariaceae</taxon>
        <taxon>Gracilariopsis</taxon>
    </lineage>
</organism>
<proteinExistence type="inferred from homology"/>
<dbReference type="InterPro" id="IPR011004">
    <property type="entry name" value="Trimer_LpxA-like_sf"/>
</dbReference>
<evidence type="ECO:0000313" key="6">
    <source>
        <dbReference type="Proteomes" id="UP000247409"/>
    </source>
</evidence>
<sequence>MHRNANIATTLIIVGAGKWGTNFITTACALKLSVAIVETNLEALALIKCNPRVSPACRFFSNLGQALGALPNAAVVVATPPSTHFALAKQAITAGRHVLVEKPMCDNLQDAQRLADLARNHQVTLMVDHLLHYSVHHRRMLYLIESGLIGKVKRVHMSRMNFGAVRTNENVLWSLSPHDVSILLAVFKDQSPDSVLCTGHKVVSLHVEDSVSLHVRFKDGVHAQIDCNWMHPFKERRTIVYGTKGCIVLNEAMPDATLKRIQAFHWSAKRKHDGSSVKIEKSEAHILQYLKDQSGQAASELEEMDAKQPLQVVLEHFLECIQKQTVPRTDGNEGVRVLRILSAASESLVKGGEVVSLHNISPAVHALRSFVHPTAVVDQGAVLGQGTKVWHFSHIMPGAVLKEKCNIGQNVYIGGKAKLGRNVKVQNNVSIYDEVCIDDDVFLGPSCVLTNVKNPRSHVSRKHEYMPTVIEKGVTVGANATIVCGITLGAYSFVGAGAVVTKNVPPHAMVYGNPAVIKGWMSTTGNKLHEVSLLKEGRKLLRCRESQEIYRLYEKGAEVNGRWEEGPFVMLERSESR</sequence>
<reference evidence="5 6" key="1">
    <citation type="journal article" date="2018" name="Mol. Biol. Evol.">
        <title>Analysis of the draft genome of the red seaweed Gracilariopsis chorda provides insights into genome size evolution in Rhodophyta.</title>
        <authorList>
            <person name="Lee J."/>
            <person name="Yang E.C."/>
            <person name="Graf L."/>
            <person name="Yang J.H."/>
            <person name="Qiu H."/>
            <person name="Zel Zion U."/>
            <person name="Chan C.X."/>
            <person name="Stephens T.G."/>
            <person name="Weber A.P.M."/>
            <person name="Boo G.H."/>
            <person name="Boo S.M."/>
            <person name="Kim K.M."/>
            <person name="Shin Y."/>
            <person name="Jung M."/>
            <person name="Lee S.J."/>
            <person name="Yim H.S."/>
            <person name="Lee J.H."/>
            <person name="Bhattacharya D."/>
            <person name="Yoon H.S."/>
        </authorList>
    </citation>
    <scope>NUCLEOTIDE SEQUENCE [LARGE SCALE GENOMIC DNA]</scope>
    <source>
        <strain evidence="5 6">SKKU-2015</strain>
        <tissue evidence="5">Whole body</tissue>
    </source>
</reference>
<evidence type="ECO:0000313" key="5">
    <source>
        <dbReference type="EMBL" id="PXF45113.1"/>
    </source>
</evidence>
<dbReference type="Pfam" id="PF14602">
    <property type="entry name" value="Hexapep_2"/>
    <property type="match status" value="1"/>
</dbReference>
<dbReference type="InterPro" id="IPR055170">
    <property type="entry name" value="GFO_IDH_MocA-like_dom"/>
</dbReference>
<dbReference type="Pfam" id="PF22725">
    <property type="entry name" value="GFO_IDH_MocA_C3"/>
    <property type="match status" value="1"/>
</dbReference>
<dbReference type="InterPro" id="IPR036291">
    <property type="entry name" value="NAD(P)-bd_dom_sf"/>
</dbReference>
<dbReference type="Gene3D" id="3.40.50.720">
    <property type="entry name" value="NAD(P)-binding Rossmann-like Domain"/>
    <property type="match status" value="1"/>
</dbReference>
<dbReference type="PROSITE" id="PS00101">
    <property type="entry name" value="HEXAPEP_TRANSFERASES"/>
    <property type="match status" value="1"/>
</dbReference>
<dbReference type="OrthoDB" id="416253at2759"/>
<feature type="domain" description="Gfo/Idh/MocA-like oxidoreductase N-terminal" evidence="3">
    <location>
        <begin position="12"/>
        <end position="129"/>
    </location>
</feature>
<dbReference type="PANTHER" id="PTHR43377:SF6">
    <property type="entry name" value="GFO_IDH_MOCA-LIKE OXIDOREDUCTASE N-TERMINAL DOMAIN-CONTAINING PROTEIN"/>
    <property type="match status" value="1"/>
</dbReference>
<dbReference type="PANTHER" id="PTHR43377">
    <property type="entry name" value="BILIVERDIN REDUCTASE A"/>
    <property type="match status" value="1"/>
</dbReference>
<dbReference type="InterPro" id="IPR000683">
    <property type="entry name" value="Gfo/Idh/MocA-like_OxRdtase_N"/>
</dbReference>
<dbReference type="SUPFAM" id="SSF55347">
    <property type="entry name" value="Glyceraldehyde-3-phosphate dehydrogenase-like, C-terminal domain"/>
    <property type="match status" value="1"/>
</dbReference>
<accession>A0A2V3ISL8</accession>
<dbReference type="Gene3D" id="3.30.360.10">
    <property type="entry name" value="Dihydrodipicolinate Reductase, domain 2"/>
    <property type="match status" value="1"/>
</dbReference>
<dbReference type="AlphaFoldDB" id="A0A2V3ISL8"/>
<dbReference type="STRING" id="448386.A0A2V3ISL8"/>
<dbReference type="InterPro" id="IPR051450">
    <property type="entry name" value="Gfo/Idh/MocA_Oxidoreductases"/>
</dbReference>
<feature type="domain" description="GFO/IDH/MocA-like oxidoreductase" evidence="4">
    <location>
        <begin position="138"/>
        <end position="247"/>
    </location>
</feature>
<gene>
    <name evidence="5" type="ORF">BWQ96_05152</name>
</gene>
<evidence type="ECO:0000259" key="3">
    <source>
        <dbReference type="Pfam" id="PF01408"/>
    </source>
</evidence>
<evidence type="ECO:0000256" key="2">
    <source>
        <dbReference type="ARBA" id="ARBA00022679"/>
    </source>
</evidence>
<dbReference type="GO" id="GO:0000166">
    <property type="term" value="F:nucleotide binding"/>
    <property type="evidence" value="ECO:0007669"/>
    <property type="project" value="InterPro"/>
</dbReference>
<keyword evidence="6" id="KW-1185">Reference proteome</keyword>